<keyword evidence="1" id="KW-0479">Metal-binding</keyword>
<dbReference type="EMBL" id="NCKW01000511">
    <property type="protein sequence ID" value="POM80364.1"/>
    <property type="molecule type" value="Genomic_DNA"/>
</dbReference>
<keyword evidence="4" id="KW-1185">Reference proteome</keyword>
<feature type="domain" description="CCHC-type" evidence="2">
    <location>
        <begin position="151"/>
        <end position="166"/>
    </location>
</feature>
<dbReference type="InterPro" id="IPR001878">
    <property type="entry name" value="Znf_CCHC"/>
</dbReference>
<dbReference type="AlphaFoldDB" id="A0A2P4YRE8"/>
<evidence type="ECO:0000313" key="3">
    <source>
        <dbReference type="EMBL" id="POM80364.1"/>
    </source>
</evidence>
<dbReference type="GO" id="GO:0008270">
    <property type="term" value="F:zinc ion binding"/>
    <property type="evidence" value="ECO:0007669"/>
    <property type="project" value="UniProtKB-KW"/>
</dbReference>
<name>A0A2P4YRE8_9STRA</name>
<evidence type="ECO:0000313" key="4">
    <source>
        <dbReference type="Proteomes" id="UP000237271"/>
    </source>
</evidence>
<dbReference type="GO" id="GO:0003676">
    <property type="term" value="F:nucleic acid binding"/>
    <property type="evidence" value="ECO:0007669"/>
    <property type="project" value="InterPro"/>
</dbReference>
<reference evidence="3 4" key="1">
    <citation type="journal article" date="2017" name="Genome Biol. Evol.">
        <title>Phytophthora megakarya and P. palmivora, closely related causal agents of cacao black pod rot, underwent increases in genome sizes and gene numbers by different mechanisms.</title>
        <authorList>
            <person name="Ali S.S."/>
            <person name="Shao J."/>
            <person name="Lary D.J."/>
            <person name="Kronmiller B."/>
            <person name="Shen D."/>
            <person name="Strem M.D."/>
            <person name="Amoako-Attah I."/>
            <person name="Akrofi A.Y."/>
            <person name="Begoude B.A."/>
            <person name="Ten Hoopen G.M."/>
            <person name="Coulibaly K."/>
            <person name="Kebe B.I."/>
            <person name="Melnick R.L."/>
            <person name="Guiltinan M.J."/>
            <person name="Tyler B.M."/>
            <person name="Meinhardt L.W."/>
            <person name="Bailey B.A."/>
        </authorList>
    </citation>
    <scope>NUCLEOTIDE SEQUENCE [LARGE SCALE GENOMIC DNA]</scope>
    <source>
        <strain evidence="4">sbr112.9</strain>
    </source>
</reference>
<keyword evidence="1" id="KW-0863">Zinc-finger</keyword>
<organism evidence="3 4">
    <name type="scientific">Phytophthora palmivora</name>
    <dbReference type="NCBI Taxonomy" id="4796"/>
    <lineage>
        <taxon>Eukaryota</taxon>
        <taxon>Sar</taxon>
        <taxon>Stramenopiles</taxon>
        <taxon>Oomycota</taxon>
        <taxon>Peronosporomycetes</taxon>
        <taxon>Peronosporales</taxon>
        <taxon>Peronosporaceae</taxon>
        <taxon>Phytophthora</taxon>
    </lineage>
</organism>
<dbReference type="InterPro" id="IPR036875">
    <property type="entry name" value="Znf_CCHC_sf"/>
</dbReference>
<gene>
    <name evidence="3" type="ORF">PHPALM_1805</name>
</gene>
<dbReference type="Proteomes" id="UP000237271">
    <property type="component" value="Unassembled WGS sequence"/>
</dbReference>
<evidence type="ECO:0000259" key="2">
    <source>
        <dbReference type="PROSITE" id="PS50158"/>
    </source>
</evidence>
<dbReference type="Gene3D" id="4.10.60.10">
    <property type="entry name" value="Zinc finger, CCHC-type"/>
    <property type="match status" value="1"/>
</dbReference>
<keyword evidence="1" id="KW-0862">Zinc</keyword>
<dbReference type="SUPFAM" id="SSF57756">
    <property type="entry name" value="Retrovirus zinc finger-like domains"/>
    <property type="match status" value="1"/>
</dbReference>
<protein>
    <submittedName>
        <fullName evidence="3">Gag protein</fullName>
    </submittedName>
</protein>
<sequence length="348" mass="38051">MREATTLGCFTTWAQLCQQLRAAFLLANNEYRQRSRFFHVNMIYAGDGKCHPSAFDGKNPLPEHTKVSLFMDVLKVGPSRTQLFRVHANTMEEAIHIALQEEYSHRQDRTPTSVWQGHNASTGAVQGAPAAGASTGPVPMELGTAVQSSIRCYGCGKLGHMQRACPAGGQWKFPSKPRGLRGPSWYTQVYGDMEILSESRLILGRRRTLLDARRSRGMATNLAVKFEAFLRVGRLRAETSSSDILSMPWLEKHEPWIDWRGKAIGASWSAVSDRALVSNVPTTVRDWGAGDGRQGAYAPEKVLGVTDSNEDVAVSLATGRETKAHCQACGIATTASLIGCCNGGQSWP</sequence>
<dbReference type="OrthoDB" id="183725at2759"/>
<proteinExistence type="predicted"/>
<comment type="caution">
    <text evidence="3">The sequence shown here is derived from an EMBL/GenBank/DDBJ whole genome shotgun (WGS) entry which is preliminary data.</text>
</comment>
<accession>A0A2P4YRE8</accession>
<evidence type="ECO:0000256" key="1">
    <source>
        <dbReference type="PROSITE-ProRule" id="PRU00047"/>
    </source>
</evidence>
<dbReference type="PROSITE" id="PS50158">
    <property type="entry name" value="ZF_CCHC"/>
    <property type="match status" value="1"/>
</dbReference>
<dbReference type="SMART" id="SM00343">
    <property type="entry name" value="ZnF_C2HC"/>
    <property type="match status" value="1"/>
</dbReference>